<dbReference type="AlphaFoldDB" id="A0A8T0TUG8"/>
<organism evidence="2 3">
    <name type="scientific">Panicum virgatum</name>
    <name type="common">Blackwell switchgrass</name>
    <dbReference type="NCBI Taxonomy" id="38727"/>
    <lineage>
        <taxon>Eukaryota</taxon>
        <taxon>Viridiplantae</taxon>
        <taxon>Streptophyta</taxon>
        <taxon>Embryophyta</taxon>
        <taxon>Tracheophyta</taxon>
        <taxon>Spermatophyta</taxon>
        <taxon>Magnoliopsida</taxon>
        <taxon>Liliopsida</taxon>
        <taxon>Poales</taxon>
        <taxon>Poaceae</taxon>
        <taxon>PACMAD clade</taxon>
        <taxon>Panicoideae</taxon>
        <taxon>Panicodae</taxon>
        <taxon>Paniceae</taxon>
        <taxon>Panicinae</taxon>
        <taxon>Panicum</taxon>
        <taxon>Panicum sect. Hiantes</taxon>
    </lineage>
</organism>
<proteinExistence type="predicted"/>
<reference evidence="2" key="1">
    <citation type="submission" date="2020-05" db="EMBL/GenBank/DDBJ databases">
        <title>WGS assembly of Panicum virgatum.</title>
        <authorList>
            <person name="Lovell J.T."/>
            <person name="Jenkins J."/>
            <person name="Shu S."/>
            <person name="Juenger T.E."/>
            <person name="Schmutz J."/>
        </authorList>
    </citation>
    <scope>NUCLEOTIDE SEQUENCE</scope>
    <source>
        <strain evidence="2">AP13</strain>
    </source>
</reference>
<name>A0A8T0TUG8_PANVG</name>
<comment type="caution">
    <text evidence="2">The sequence shown here is derived from an EMBL/GenBank/DDBJ whole genome shotgun (WGS) entry which is preliminary data.</text>
</comment>
<evidence type="ECO:0000313" key="2">
    <source>
        <dbReference type="EMBL" id="KAG2611489.1"/>
    </source>
</evidence>
<evidence type="ECO:0000256" key="1">
    <source>
        <dbReference type="SAM" id="MobiDB-lite"/>
    </source>
</evidence>
<feature type="compositionally biased region" description="Acidic residues" evidence="1">
    <location>
        <begin position="123"/>
        <end position="139"/>
    </location>
</feature>
<dbReference type="Proteomes" id="UP000823388">
    <property type="component" value="Chromosome 4K"/>
</dbReference>
<keyword evidence="3" id="KW-1185">Reference proteome</keyword>
<feature type="compositionally biased region" description="Basic residues" evidence="1">
    <location>
        <begin position="89"/>
        <end position="99"/>
    </location>
</feature>
<evidence type="ECO:0000313" key="3">
    <source>
        <dbReference type="Proteomes" id="UP000823388"/>
    </source>
</evidence>
<accession>A0A8T0TUG8</accession>
<dbReference type="EMBL" id="CM029043">
    <property type="protein sequence ID" value="KAG2611489.1"/>
    <property type="molecule type" value="Genomic_DNA"/>
</dbReference>
<protein>
    <submittedName>
        <fullName evidence="2">Uncharacterized protein</fullName>
    </submittedName>
</protein>
<gene>
    <name evidence="2" type="ORF">PVAP13_4KG138400</name>
</gene>
<feature type="region of interest" description="Disordered" evidence="1">
    <location>
        <begin position="86"/>
        <end position="145"/>
    </location>
</feature>
<sequence>MANRFQKIRELGSKGKRSNPLLLEEFQWENEWVDGNCEPVHTGAAADDAGNTLTWAQVDVASEATEALRGHGLPRVAAARAAATVSHTYARKRKRPRKQRATDIAEEDDSDHEMIDAANDQLDGSDSEAIMDQDQEDADSGGCAIAASGGFQLNSDLLN</sequence>